<organism evidence="3">
    <name type="scientific">Oryza barthii</name>
    <dbReference type="NCBI Taxonomy" id="65489"/>
    <lineage>
        <taxon>Eukaryota</taxon>
        <taxon>Viridiplantae</taxon>
        <taxon>Streptophyta</taxon>
        <taxon>Embryophyta</taxon>
        <taxon>Tracheophyta</taxon>
        <taxon>Spermatophyta</taxon>
        <taxon>Magnoliopsida</taxon>
        <taxon>Liliopsida</taxon>
        <taxon>Poales</taxon>
        <taxon>Poaceae</taxon>
        <taxon>BOP clade</taxon>
        <taxon>Oryzoideae</taxon>
        <taxon>Oryzeae</taxon>
        <taxon>Oryzinae</taxon>
        <taxon>Oryza</taxon>
    </lineage>
</organism>
<dbReference type="AlphaFoldDB" id="A0A0D3ENF7"/>
<evidence type="ECO:0000313" key="3">
    <source>
        <dbReference type="EnsemblPlants" id="OBART01G14410.1"/>
    </source>
</evidence>
<evidence type="ECO:0000256" key="1">
    <source>
        <dbReference type="SAM" id="MobiDB-lite"/>
    </source>
</evidence>
<accession>A0A0D3ENF7</accession>
<feature type="transmembrane region" description="Helical" evidence="2">
    <location>
        <begin position="285"/>
        <end position="306"/>
    </location>
</feature>
<dbReference type="STRING" id="65489.A0A0D3ENF7"/>
<dbReference type="Gramene" id="OBART01G14410.1">
    <property type="protein sequence ID" value="OBART01G14410.1"/>
    <property type="gene ID" value="OBART01G14410"/>
</dbReference>
<feature type="transmembrane region" description="Helical" evidence="2">
    <location>
        <begin position="39"/>
        <end position="59"/>
    </location>
</feature>
<feature type="transmembrane region" description="Helical" evidence="2">
    <location>
        <begin position="139"/>
        <end position="159"/>
    </location>
</feature>
<keyword evidence="2" id="KW-0812">Transmembrane</keyword>
<sequence>MEQAAHVKAIEISDCPCELYRFRMTSPPKDPLVNRVRSLSEGVVLMACPVLLAVVLNKVDVKSKGNGLVRRISPIAASSLWLCLLPFLFLNMSAVLAGLLERFSDGLFRVSKVLVHFCAIVQMILAYLILLLITMEAKLFFVFLVPFIMFILWRCYWCSQNDKDHDQRVYNRNCHIKLEDSLDFSATVTAMLFLALEGMALEGQASIGQQVGLNSRSATALYLGFATCVMAAVIMLLGAIPPLIEDDDRQRTNMCSFFDALCLVLAAFVTLVVFTIVVMALPEEVAAAVVAVPWLVMLLVYAIYWCRHELNSQNPPQPNQTETQPDSDTKPNQTVLDANVGVGELDKPASLELTKITFTGLILGRVDNQSGQCCGDLGPPVEASDAPQQPTQATSRCFCQDRLFLHTPVRGSCGDSICADGPENVAGFPGDLSDRLNGNLFIADFVFP</sequence>
<keyword evidence="2" id="KW-1133">Transmembrane helix</keyword>
<protein>
    <submittedName>
        <fullName evidence="3">Uncharacterized protein</fullName>
    </submittedName>
</protein>
<keyword evidence="4" id="KW-1185">Reference proteome</keyword>
<feature type="transmembrane region" description="Helical" evidence="2">
    <location>
        <begin position="221"/>
        <end position="244"/>
    </location>
</feature>
<feature type="transmembrane region" description="Helical" evidence="2">
    <location>
        <begin position="79"/>
        <end position="101"/>
    </location>
</feature>
<dbReference type="PaxDb" id="65489-OBART01G14410.1"/>
<evidence type="ECO:0000313" key="4">
    <source>
        <dbReference type="Proteomes" id="UP000026960"/>
    </source>
</evidence>
<feature type="transmembrane region" description="Helical" evidence="2">
    <location>
        <begin position="113"/>
        <end position="133"/>
    </location>
</feature>
<feature type="region of interest" description="Disordered" evidence="1">
    <location>
        <begin position="314"/>
        <end position="334"/>
    </location>
</feature>
<dbReference type="EnsemblPlants" id="OBART01G14410.1">
    <property type="protein sequence ID" value="OBART01G14410.1"/>
    <property type="gene ID" value="OBART01G14410"/>
</dbReference>
<name>A0A0D3ENF7_9ORYZ</name>
<feature type="transmembrane region" description="Helical" evidence="2">
    <location>
        <begin position="180"/>
        <end position="201"/>
    </location>
</feature>
<dbReference type="Proteomes" id="UP000026960">
    <property type="component" value="Chromosome 1"/>
</dbReference>
<proteinExistence type="predicted"/>
<feature type="transmembrane region" description="Helical" evidence="2">
    <location>
        <begin position="256"/>
        <end position="279"/>
    </location>
</feature>
<dbReference type="HOGENOM" id="CLU_034510_0_0_1"/>
<evidence type="ECO:0000256" key="2">
    <source>
        <dbReference type="SAM" id="Phobius"/>
    </source>
</evidence>
<keyword evidence="2" id="KW-0472">Membrane</keyword>
<reference evidence="3" key="2">
    <citation type="submission" date="2015-03" db="UniProtKB">
        <authorList>
            <consortium name="EnsemblPlants"/>
        </authorList>
    </citation>
    <scope>IDENTIFICATION</scope>
</reference>
<reference evidence="3" key="1">
    <citation type="journal article" date="2009" name="Rice">
        <title>De Novo Next Generation Sequencing of Plant Genomes.</title>
        <authorList>
            <person name="Rounsley S."/>
            <person name="Marri P.R."/>
            <person name="Yu Y."/>
            <person name="He R."/>
            <person name="Sisneros N."/>
            <person name="Goicoechea J.L."/>
            <person name="Lee S.J."/>
            <person name="Angelova A."/>
            <person name="Kudrna D."/>
            <person name="Luo M."/>
            <person name="Affourtit J."/>
            <person name="Desany B."/>
            <person name="Knight J."/>
            <person name="Niazi F."/>
            <person name="Egholm M."/>
            <person name="Wing R.A."/>
        </authorList>
    </citation>
    <scope>NUCLEOTIDE SEQUENCE [LARGE SCALE GENOMIC DNA]</scope>
    <source>
        <strain evidence="3">cv. IRGC 105608</strain>
    </source>
</reference>